<accession>A0A392R960</accession>
<evidence type="ECO:0000313" key="1">
    <source>
        <dbReference type="EMBL" id="MCI32757.1"/>
    </source>
</evidence>
<proteinExistence type="predicted"/>
<sequence length="10" mass="1137">MSGLKVNFNK</sequence>
<organism evidence="1 2">
    <name type="scientific">Trifolium medium</name>
    <dbReference type="NCBI Taxonomy" id="97028"/>
    <lineage>
        <taxon>Eukaryota</taxon>
        <taxon>Viridiplantae</taxon>
        <taxon>Streptophyta</taxon>
        <taxon>Embryophyta</taxon>
        <taxon>Tracheophyta</taxon>
        <taxon>Spermatophyta</taxon>
        <taxon>Magnoliopsida</taxon>
        <taxon>eudicotyledons</taxon>
        <taxon>Gunneridae</taxon>
        <taxon>Pentapetalae</taxon>
        <taxon>rosids</taxon>
        <taxon>fabids</taxon>
        <taxon>Fabales</taxon>
        <taxon>Fabaceae</taxon>
        <taxon>Papilionoideae</taxon>
        <taxon>50 kb inversion clade</taxon>
        <taxon>NPAAA clade</taxon>
        <taxon>Hologalegina</taxon>
        <taxon>IRL clade</taxon>
        <taxon>Trifolieae</taxon>
        <taxon>Trifolium</taxon>
    </lineage>
</organism>
<reference evidence="1 2" key="1">
    <citation type="journal article" date="2018" name="Front. Plant Sci.">
        <title>Red Clover (Trifolium pratense) and Zigzag Clover (T. medium) - A Picture of Genomic Similarities and Differences.</title>
        <authorList>
            <person name="Dluhosova J."/>
            <person name="Istvanek J."/>
            <person name="Nedelnik J."/>
            <person name="Repkova J."/>
        </authorList>
    </citation>
    <scope>NUCLEOTIDE SEQUENCE [LARGE SCALE GENOMIC DNA]</scope>
    <source>
        <strain evidence="2">cv. 10/8</strain>
        <tissue evidence="1">Leaf</tissue>
    </source>
</reference>
<name>A0A392R960_9FABA</name>
<dbReference type="EMBL" id="LXQA010198436">
    <property type="protein sequence ID" value="MCI32757.1"/>
    <property type="molecule type" value="Genomic_DNA"/>
</dbReference>
<keyword evidence="2" id="KW-1185">Reference proteome</keyword>
<comment type="caution">
    <text evidence="1">The sequence shown here is derived from an EMBL/GenBank/DDBJ whole genome shotgun (WGS) entry which is preliminary data.</text>
</comment>
<feature type="non-terminal residue" evidence="1">
    <location>
        <position position="10"/>
    </location>
</feature>
<dbReference type="Proteomes" id="UP000265520">
    <property type="component" value="Unassembled WGS sequence"/>
</dbReference>
<protein>
    <submittedName>
        <fullName evidence="1">Uncharacterized protein</fullName>
    </submittedName>
</protein>
<evidence type="ECO:0000313" key="2">
    <source>
        <dbReference type="Proteomes" id="UP000265520"/>
    </source>
</evidence>